<dbReference type="PANTHER" id="PTHR43802:SF1">
    <property type="entry name" value="IP11341P-RELATED"/>
    <property type="match status" value="1"/>
</dbReference>
<organism evidence="2 3">
    <name type="scientific">Amycolatopsis acididurans</name>
    <dbReference type="NCBI Taxonomy" id="2724524"/>
    <lineage>
        <taxon>Bacteria</taxon>
        <taxon>Bacillati</taxon>
        <taxon>Actinomycetota</taxon>
        <taxon>Actinomycetes</taxon>
        <taxon>Pseudonocardiales</taxon>
        <taxon>Pseudonocardiaceae</taxon>
        <taxon>Amycolatopsis</taxon>
    </lineage>
</organism>
<sequence>MGEVRLDTDAGVAVVTLAASQRRNALTSEMSRDLIGALDEVDTDPSVGAIVIRGEGSSFCSGAHLATLAGSGADPTAERAYGELGVIYESFVRVGRIRAPTPAASGVRRSARV</sequence>
<comment type="caution">
    <text evidence="2">The sequence shown here is derived from an EMBL/GenBank/DDBJ whole genome shotgun (WGS) entry which is preliminary data.</text>
</comment>
<protein>
    <recommendedName>
        <fullName evidence="4">Enoyl-CoA hydratase/isomerase family protein</fullName>
    </recommendedName>
</protein>
<name>A0ABX1JJ40_9PSEU</name>
<proteinExistence type="inferred from homology"/>
<dbReference type="RefSeq" id="WP_168523842.1">
    <property type="nucleotide sequence ID" value="NZ_JAAXLS010000086.1"/>
</dbReference>
<gene>
    <name evidence="2" type="ORF">HFP15_41050</name>
</gene>
<keyword evidence="3" id="KW-1185">Reference proteome</keyword>
<dbReference type="SUPFAM" id="SSF52096">
    <property type="entry name" value="ClpP/crotonase"/>
    <property type="match status" value="1"/>
</dbReference>
<dbReference type="Gene3D" id="3.90.226.10">
    <property type="entry name" value="2-enoyl-CoA Hydratase, Chain A, domain 1"/>
    <property type="match status" value="1"/>
</dbReference>
<dbReference type="PANTHER" id="PTHR43802">
    <property type="entry name" value="ENOYL-COA HYDRATASE"/>
    <property type="match status" value="1"/>
</dbReference>
<evidence type="ECO:0000256" key="1">
    <source>
        <dbReference type="ARBA" id="ARBA00005254"/>
    </source>
</evidence>
<dbReference type="InterPro" id="IPR001753">
    <property type="entry name" value="Enoyl-CoA_hydra/iso"/>
</dbReference>
<dbReference type="Proteomes" id="UP000715441">
    <property type="component" value="Unassembled WGS sequence"/>
</dbReference>
<comment type="similarity">
    <text evidence="1">Belongs to the enoyl-CoA hydratase/isomerase family.</text>
</comment>
<dbReference type="EMBL" id="JAAXLS010000086">
    <property type="protein sequence ID" value="NKQ59246.1"/>
    <property type="molecule type" value="Genomic_DNA"/>
</dbReference>
<evidence type="ECO:0000313" key="3">
    <source>
        <dbReference type="Proteomes" id="UP000715441"/>
    </source>
</evidence>
<dbReference type="CDD" id="cd06558">
    <property type="entry name" value="crotonase-like"/>
    <property type="match status" value="1"/>
</dbReference>
<dbReference type="Pfam" id="PF00378">
    <property type="entry name" value="ECH_1"/>
    <property type="match status" value="1"/>
</dbReference>
<evidence type="ECO:0000313" key="2">
    <source>
        <dbReference type="EMBL" id="NKQ59246.1"/>
    </source>
</evidence>
<reference evidence="2 3" key="1">
    <citation type="submission" date="2020-04" db="EMBL/GenBank/DDBJ databases">
        <title>Novel species.</title>
        <authorList>
            <person name="Teo W.F.A."/>
            <person name="Lipun K."/>
            <person name="Srisuk N."/>
            <person name="Duangmal K."/>
        </authorList>
    </citation>
    <scope>NUCLEOTIDE SEQUENCE [LARGE SCALE GENOMIC DNA]</scope>
    <source>
        <strain evidence="2 3">K13G38</strain>
    </source>
</reference>
<evidence type="ECO:0008006" key="4">
    <source>
        <dbReference type="Google" id="ProtNLM"/>
    </source>
</evidence>
<dbReference type="InterPro" id="IPR029045">
    <property type="entry name" value="ClpP/crotonase-like_dom_sf"/>
</dbReference>
<accession>A0ABX1JJ40</accession>